<dbReference type="InterPro" id="IPR056507">
    <property type="entry name" value="wHTH-HSP90_Na-assoc"/>
</dbReference>
<evidence type="ECO:0000313" key="2">
    <source>
        <dbReference type="EMBL" id="NBE55210.1"/>
    </source>
</evidence>
<protein>
    <recommendedName>
        <fullName evidence="1">wHTH-Hsp90 Na associated domain-containing protein</fullName>
    </recommendedName>
</protein>
<dbReference type="Proteomes" id="UP000598297">
    <property type="component" value="Unassembled WGS sequence"/>
</dbReference>
<comment type="caution">
    <text evidence="2">The sequence shown here is derived from an EMBL/GenBank/DDBJ whole genome shotgun (WGS) entry which is preliminary data.</text>
</comment>
<evidence type="ECO:0000259" key="1">
    <source>
        <dbReference type="Pfam" id="PF24410"/>
    </source>
</evidence>
<feature type="domain" description="wHTH-Hsp90 Na associated" evidence="1">
    <location>
        <begin position="99"/>
        <end position="149"/>
    </location>
</feature>
<name>A0A964XN83_9ACTN</name>
<reference evidence="2" key="1">
    <citation type="submission" date="2020-01" db="EMBL/GenBank/DDBJ databases">
        <title>Whole-genome analyses of novel actinobacteria.</title>
        <authorList>
            <person name="Sahin N."/>
        </authorList>
    </citation>
    <scope>NUCLEOTIDE SEQUENCE</scope>
    <source>
        <strain evidence="2">YC537</strain>
    </source>
</reference>
<feature type="non-terminal residue" evidence="2">
    <location>
        <position position="1"/>
    </location>
</feature>
<dbReference type="Pfam" id="PF24410">
    <property type="entry name" value="wHTH-HSP90_Na-assoc"/>
    <property type="match status" value="1"/>
</dbReference>
<keyword evidence="3" id="KW-1185">Reference proteome</keyword>
<accession>A0A964XN83</accession>
<dbReference type="AlphaFoldDB" id="A0A964XN83"/>
<dbReference type="OrthoDB" id="9987931at2"/>
<organism evidence="2 3">
    <name type="scientific">Streptomyces boluensis</name>
    <dbReference type="NCBI Taxonomy" id="1775135"/>
    <lineage>
        <taxon>Bacteria</taxon>
        <taxon>Bacillati</taxon>
        <taxon>Actinomycetota</taxon>
        <taxon>Actinomycetes</taxon>
        <taxon>Kitasatosporales</taxon>
        <taxon>Streptomycetaceae</taxon>
        <taxon>Streptomyces</taxon>
    </lineage>
</organism>
<evidence type="ECO:0000313" key="3">
    <source>
        <dbReference type="Proteomes" id="UP000598297"/>
    </source>
</evidence>
<proteinExistence type="predicted"/>
<dbReference type="RefSeq" id="WP_161702753.1">
    <property type="nucleotide sequence ID" value="NZ_JAAAHS010000294.1"/>
</dbReference>
<gene>
    <name evidence="2" type="ORF">GUY60_28050</name>
</gene>
<sequence length="165" mass="17763">GPALRRLAEYTAAGAPPLPGDFTGPDAEALEHFVPDEFDRAAFDAGLLGPGTLGPLELILVAARFGRTLKEVYARYAPFRCLGLDITVREPNPDEAGLTPDWRDVIILTQRLTGRAPALAGAVDPDHLVLCSEETDLTVAGVRERLGRYAALFSYELPGEEGDFT</sequence>
<dbReference type="EMBL" id="JAAAHS010000294">
    <property type="protein sequence ID" value="NBE55210.1"/>
    <property type="molecule type" value="Genomic_DNA"/>
</dbReference>